<organism evidence="2">
    <name type="scientific">bioreactor metagenome</name>
    <dbReference type="NCBI Taxonomy" id="1076179"/>
    <lineage>
        <taxon>unclassified sequences</taxon>
        <taxon>metagenomes</taxon>
        <taxon>ecological metagenomes</taxon>
    </lineage>
</organism>
<proteinExistence type="predicted"/>
<gene>
    <name evidence="2" type="ORF">SDC9_96070</name>
</gene>
<dbReference type="AlphaFoldDB" id="A0A645AAM2"/>
<accession>A0A645AAM2</accession>
<feature type="domain" description="MobA/VirD2-like nuclease" evidence="1">
    <location>
        <begin position="45"/>
        <end position="151"/>
    </location>
</feature>
<comment type="caution">
    <text evidence="2">The sequence shown here is derived from an EMBL/GenBank/DDBJ whole genome shotgun (WGS) entry which is preliminary data.</text>
</comment>
<protein>
    <recommendedName>
        <fullName evidence="1">MobA/VirD2-like nuclease domain-containing protein</fullName>
    </recommendedName>
</protein>
<dbReference type="InterPro" id="IPR005094">
    <property type="entry name" value="Endonuclease_MobA/VirD2"/>
</dbReference>
<dbReference type="EMBL" id="VSSQ01012485">
    <property type="protein sequence ID" value="MPM49341.1"/>
    <property type="molecule type" value="Genomic_DNA"/>
</dbReference>
<sequence>MVANITTGSNLYGSLFYNQEKVDKGVGTVLTTHILREPVDGNFNVGETAEDILRWMPDHFRTEKPVIHISLNPDPKDNLSDEQLSEIAGHYMDRMGWGGQPYIVFKHSDIDREHIHIVSVQVGQDGKKIKDSKRNERSVAITEELEKEYNLHPAKGQKRSEKWQLKPVDSTKGELKRQIAAVIKPTLSMYRFQTLGEFRALLSLYNIGIEEVRGERGGHTYKGLLYTALNADGKKAEVTLLKSSLFGKTAGLDALERHMEQSGDKITKENSREYTRYRVAEAFLDAPTENALRERLRAYHIDLFIRRNDTGRITGVTFIDHENRCVLNGSRLGKEYSANALNECYSEVPKDRANLHRISEVKPKKRIRTVAKSKKHKM</sequence>
<evidence type="ECO:0000313" key="2">
    <source>
        <dbReference type="EMBL" id="MPM49341.1"/>
    </source>
</evidence>
<evidence type="ECO:0000259" key="1">
    <source>
        <dbReference type="Pfam" id="PF03432"/>
    </source>
</evidence>
<name>A0A645AAM2_9ZZZZ</name>
<dbReference type="Pfam" id="PF03432">
    <property type="entry name" value="Relaxase"/>
    <property type="match status" value="1"/>
</dbReference>
<reference evidence="2" key="1">
    <citation type="submission" date="2019-08" db="EMBL/GenBank/DDBJ databases">
        <authorList>
            <person name="Kucharzyk K."/>
            <person name="Murdoch R.W."/>
            <person name="Higgins S."/>
            <person name="Loffler F."/>
        </authorList>
    </citation>
    <scope>NUCLEOTIDE SEQUENCE</scope>
</reference>
<dbReference type="NCBIfam" id="NF041325">
    <property type="entry name" value="Bacteroid_MobB"/>
    <property type="match status" value="1"/>
</dbReference>